<proteinExistence type="predicted"/>
<reference evidence="2 3" key="1">
    <citation type="journal article" date="2019" name="G3 (Bethesda)">
        <title>Sequencing of a Wild Apple (Malus baccata) Genome Unravels the Differences Between Cultivated and Wild Apple Species Regarding Disease Resistance and Cold Tolerance.</title>
        <authorList>
            <person name="Chen X."/>
        </authorList>
    </citation>
    <scope>NUCLEOTIDE SEQUENCE [LARGE SCALE GENOMIC DNA]</scope>
    <source>
        <strain evidence="3">cv. Shandingzi</strain>
        <tissue evidence="2">Leaves</tissue>
    </source>
</reference>
<comment type="caution">
    <text evidence="2">The sequence shown here is derived from an EMBL/GenBank/DDBJ whole genome shotgun (WGS) entry which is preliminary data.</text>
</comment>
<accession>A0A540N3A5</accession>
<organism evidence="2 3">
    <name type="scientific">Malus baccata</name>
    <name type="common">Siberian crab apple</name>
    <name type="synonym">Pyrus baccata</name>
    <dbReference type="NCBI Taxonomy" id="106549"/>
    <lineage>
        <taxon>Eukaryota</taxon>
        <taxon>Viridiplantae</taxon>
        <taxon>Streptophyta</taxon>
        <taxon>Embryophyta</taxon>
        <taxon>Tracheophyta</taxon>
        <taxon>Spermatophyta</taxon>
        <taxon>Magnoliopsida</taxon>
        <taxon>eudicotyledons</taxon>
        <taxon>Gunneridae</taxon>
        <taxon>Pentapetalae</taxon>
        <taxon>rosids</taxon>
        <taxon>fabids</taxon>
        <taxon>Rosales</taxon>
        <taxon>Rosaceae</taxon>
        <taxon>Amygdaloideae</taxon>
        <taxon>Maleae</taxon>
        <taxon>Malus</taxon>
    </lineage>
</organism>
<protein>
    <submittedName>
        <fullName evidence="2">Uncharacterized protein</fullName>
    </submittedName>
</protein>
<name>A0A540N3A5_MALBA</name>
<evidence type="ECO:0000256" key="1">
    <source>
        <dbReference type="SAM" id="MobiDB-lite"/>
    </source>
</evidence>
<evidence type="ECO:0000313" key="2">
    <source>
        <dbReference type="EMBL" id="TQE05521.1"/>
    </source>
</evidence>
<gene>
    <name evidence="2" type="ORF">C1H46_008856</name>
</gene>
<feature type="compositionally biased region" description="Acidic residues" evidence="1">
    <location>
        <begin position="17"/>
        <end position="38"/>
    </location>
</feature>
<dbReference type="Proteomes" id="UP000315295">
    <property type="component" value="Unassembled WGS sequence"/>
</dbReference>
<evidence type="ECO:0000313" key="3">
    <source>
        <dbReference type="Proteomes" id="UP000315295"/>
    </source>
</evidence>
<keyword evidence="3" id="KW-1185">Reference proteome</keyword>
<dbReference type="EMBL" id="VIEB01000120">
    <property type="protein sequence ID" value="TQE05521.1"/>
    <property type="molecule type" value="Genomic_DNA"/>
</dbReference>
<dbReference type="AlphaFoldDB" id="A0A540N3A5"/>
<sequence>MIEEKLMEWDGNSVGFAEDDEDEEEEGSLTLPDEDEDVSSLGPHPWGLICS</sequence>
<feature type="region of interest" description="Disordered" evidence="1">
    <location>
        <begin position="1"/>
        <end position="51"/>
    </location>
</feature>